<evidence type="ECO:0000313" key="1">
    <source>
        <dbReference type="EMBL" id="WAJ28708.1"/>
    </source>
</evidence>
<gene>
    <name evidence="1" type="ORF">OXU80_00175</name>
</gene>
<evidence type="ECO:0000313" key="2">
    <source>
        <dbReference type="Proteomes" id="UP001163223"/>
    </source>
</evidence>
<keyword evidence="2" id="KW-1185">Reference proteome</keyword>
<dbReference type="EMBL" id="CP113520">
    <property type="protein sequence ID" value="WAJ28708.1"/>
    <property type="molecule type" value="Genomic_DNA"/>
</dbReference>
<accession>A0ACD4NPJ2</accession>
<sequence>MLRRAFAVCKSNFLFVVLFSFFINLLMFVSPLYMIQVYDRVLASRNEVTLVMVTILAVALLVVYAVLESIRSRVLVRTGARFDKFIGESVFKTSFRGHLRAPGGGYSQPIRDLDTLREFLTGGGIITFCDAPWMPIFLAVCFMIHFWIGVVALIGAIAIFALALANELATRRHLKEASTASIGANQYVSTTLRNAEIVHALGMMGAISRRWNDLHDRALGLQARASDRAGTILAMSKFTRTVLQTAILGVGAWLVLESEVSPGAMIASSIMMGRALAPVEGAVAQWKGFVAARSAYDRLGKMFASTEAEPERMRLPAPTGAISLEQLVVAPPGSRIATLKSVSMQIQPGEVIGVIGPSGAGKSTFARALTGVWPPLSGHVRLDGADIDNWHAELLGPHIGYLPQDVELFAGTIAENIARFSEIDAEQVVAAARKAGVHEMILQLPDGYNTRIGEGGRALSGGQRQRIGLARALYGDPKIVILDEPNSSLDSNGEAALAQALRTAKAEGRTVLVISHRASLLNEVDKLAVFTGGTLTMYGPTRDVMARLNAGTGSGAAAPAAAVANSAQPMGQVTHMTRASG</sequence>
<dbReference type="Proteomes" id="UP001163223">
    <property type="component" value="Chromosome"/>
</dbReference>
<organism evidence="1 2">
    <name type="scientific">Antarcticirhabdus aurantiaca</name>
    <dbReference type="NCBI Taxonomy" id="2606717"/>
    <lineage>
        <taxon>Bacteria</taxon>
        <taxon>Pseudomonadati</taxon>
        <taxon>Pseudomonadota</taxon>
        <taxon>Alphaproteobacteria</taxon>
        <taxon>Hyphomicrobiales</taxon>
        <taxon>Aurantimonadaceae</taxon>
        <taxon>Antarcticirhabdus</taxon>
    </lineage>
</organism>
<proteinExistence type="predicted"/>
<name>A0ACD4NPJ2_9HYPH</name>
<reference evidence="1" key="1">
    <citation type="submission" date="2022-11" db="EMBL/GenBank/DDBJ databases">
        <title>beta-Carotene-producing bacterium, Jeongeuplla avenae sp. nov., alleviates the salt stress of Arabidopsis seedlings.</title>
        <authorList>
            <person name="Jiang L."/>
            <person name="Lee J."/>
        </authorList>
    </citation>
    <scope>NUCLEOTIDE SEQUENCE</scope>
    <source>
        <strain evidence="1">DY_R2A_6</strain>
    </source>
</reference>
<protein>
    <submittedName>
        <fullName evidence="1">Type I secretion system permease/ATPase</fullName>
    </submittedName>
</protein>